<dbReference type="EMBL" id="CP104013">
    <property type="protein sequence ID" value="UYP44602.1"/>
    <property type="molecule type" value="Genomic_DNA"/>
</dbReference>
<gene>
    <name evidence="5" type="ORF">NEF87_000887</name>
</gene>
<dbReference type="Proteomes" id="UP001208689">
    <property type="component" value="Chromosome"/>
</dbReference>
<organism evidence="5 6">
    <name type="scientific">Candidatus Lokiarchaeum ossiferum</name>
    <dbReference type="NCBI Taxonomy" id="2951803"/>
    <lineage>
        <taxon>Archaea</taxon>
        <taxon>Promethearchaeati</taxon>
        <taxon>Promethearchaeota</taxon>
        <taxon>Promethearchaeia</taxon>
        <taxon>Promethearchaeales</taxon>
        <taxon>Promethearchaeaceae</taxon>
        <taxon>Candidatus Lokiarchaeum</taxon>
    </lineage>
</organism>
<keyword evidence="4" id="KW-0812">Transmembrane</keyword>
<dbReference type="CDD" id="cd03747">
    <property type="entry name" value="Ntn_PGA_like"/>
    <property type="match status" value="1"/>
</dbReference>
<dbReference type="Gene3D" id="1.10.1400.10">
    <property type="match status" value="1"/>
</dbReference>
<keyword evidence="4" id="KW-1133">Transmembrane helix</keyword>
<dbReference type="Gene3D" id="2.30.120.10">
    <property type="match status" value="1"/>
</dbReference>
<evidence type="ECO:0000256" key="3">
    <source>
        <dbReference type="ARBA" id="ARBA00023145"/>
    </source>
</evidence>
<evidence type="ECO:0000256" key="2">
    <source>
        <dbReference type="ARBA" id="ARBA00022801"/>
    </source>
</evidence>
<dbReference type="InterPro" id="IPR043146">
    <property type="entry name" value="Penicillin_amidase_N_B-knob"/>
</dbReference>
<dbReference type="InterPro" id="IPR023343">
    <property type="entry name" value="Penicillin_amidase_dom1"/>
</dbReference>
<dbReference type="PIRSF" id="PIRSF001227">
    <property type="entry name" value="Pen_acylase"/>
    <property type="match status" value="1"/>
</dbReference>
<evidence type="ECO:0008006" key="7">
    <source>
        <dbReference type="Google" id="ProtNLM"/>
    </source>
</evidence>
<evidence type="ECO:0000313" key="6">
    <source>
        <dbReference type="Proteomes" id="UP001208689"/>
    </source>
</evidence>
<keyword evidence="6" id="KW-1185">Reference proteome</keyword>
<dbReference type="InterPro" id="IPR014395">
    <property type="entry name" value="Pen/GL7ACA/AHL_acylase"/>
</dbReference>
<protein>
    <recommendedName>
        <fullName evidence="7">Penicillin acylase family protein</fullName>
    </recommendedName>
</protein>
<sequence>MNQDQKKVIFKSSGALAISICMMVVLSIPFGMIPPLGKFLLPGTGIWDVPDNYASYEEIYDENLNDEVKIYRDEFGVPHIYGSNEEDLMFALGYCHAQDRIIQMDLIRRSSRGTLSELVGPSALETDKFNILKMEAYWANLTYIEMKASNDPQIQNIRTIMEKYVAGVNLYISTSDNARPFEYQFLDAEISPWDVIDTLVYAKYISEYFTWGYSDFQRYSDVMTLGKENYTELFGFPAPYQIPVVPNYGEFDSISVPPSLPNPSSDSTPASSYAQDSKLSRFSKEFANEFLKGISQFPQEADRINPEYIIGSNNWVISGNKTESSFPLLCNDMHLGWSLPGMWHEAHLIETDSDLNIYAVFLPGVPLPVAGHTNYLGWGETIAAFDMQDWYYYNGINETHYEYKGEPIPYEVHEVLIPVKGNEPVLYRFNATVHGPVFTNLISVPELFKDSVIACKWVSQNITYDYLALYGYMHAKDVYEFDEASRFFACLPLNIAFGDVDGNIGMRPNAKVPIRNDSNLPDWHIGNGRMPYNGSKGEGEWIGYVDFDDLPVSINPEQGYLTSANQQIAGPDFPNVDSINGGGSVGYRARRLNTLLASGNEFTINDMKEIQLDLYSPRAGNFTPYLINALASVTEKTKLQQDVYDELVSWDYIMLGSSPATTIFNIWNDAYLHSTFYDDMDLRGDFSTPSWAVLEYLTKEEPNSKWFDNVSTSIVENRDSTILYGLEKSLSALEKYYGTDDISAWKWGDIHQLTFDHLLGLPGLGVGPFPGNGTSVTVNPSYTQNFVNWEVRYGASRGGPSERIIVDFSNMNNSLSVIPSGESAISSSEHYADQLTLFLQGEFHNQYFKAEDPDTLEKWCNVESILVLKKEEK</sequence>
<proteinExistence type="inferred from homology"/>
<dbReference type="SUPFAM" id="SSF56235">
    <property type="entry name" value="N-terminal nucleophile aminohydrolases (Ntn hydrolases)"/>
    <property type="match status" value="1"/>
</dbReference>
<dbReference type="Pfam" id="PF01804">
    <property type="entry name" value="Penicil_amidase"/>
    <property type="match status" value="1"/>
</dbReference>
<evidence type="ECO:0000256" key="1">
    <source>
        <dbReference type="ARBA" id="ARBA00006586"/>
    </source>
</evidence>
<evidence type="ECO:0000313" key="5">
    <source>
        <dbReference type="EMBL" id="UYP44602.1"/>
    </source>
</evidence>
<reference evidence="5" key="1">
    <citation type="submission" date="2022-09" db="EMBL/GenBank/DDBJ databases">
        <title>Actin cytoskeleton and complex cell architecture in an #Asgard archaeon.</title>
        <authorList>
            <person name="Ponce Toledo R.I."/>
            <person name="Schleper C."/>
            <person name="Rodrigues Oliveira T."/>
            <person name="Wollweber F."/>
            <person name="Xu J."/>
            <person name="Rittmann S."/>
            <person name="Klingl A."/>
            <person name="Pilhofer M."/>
        </authorList>
    </citation>
    <scope>NUCLEOTIDE SEQUENCE</scope>
    <source>
        <strain evidence="5">B-35</strain>
    </source>
</reference>
<dbReference type="InterPro" id="IPR029055">
    <property type="entry name" value="Ntn_hydrolases_N"/>
</dbReference>
<dbReference type="InterPro" id="IPR002692">
    <property type="entry name" value="S45"/>
</dbReference>
<accession>A0ABY6HQE0</accession>
<evidence type="ECO:0000256" key="4">
    <source>
        <dbReference type="SAM" id="Phobius"/>
    </source>
</evidence>
<name>A0ABY6HQE0_9ARCH</name>
<comment type="similarity">
    <text evidence="1">Belongs to the peptidase S45 family.</text>
</comment>
<dbReference type="Gene3D" id="1.10.439.10">
    <property type="entry name" value="Penicillin Amidohydrolase, domain 1"/>
    <property type="match status" value="1"/>
</dbReference>
<keyword evidence="3" id="KW-0865">Zymogen</keyword>
<dbReference type="Gene3D" id="3.60.20.10">
    <property type="entry name" value="Glutamine Phosphoribosylpyrophosphate, subunit 1, domain 1"/>
    <property type="match status" value="1"/>
</dbReference>
<dbReference type="InterPro" id="IPR043147">
    <property type="entry name" value="Penicillin_amidase_A-knob"/>
</dbReference>
<keyword evidence="4" id="KW-0472">Membrane</keyword>
<keyword evidence="2" id="KW-0378">Hydrolase</keyword>
<feature type="transmembrane region" description="Helical" evidence="4">
    <location>
        <begin position="12"/>
        <end position="32"/>
    </location>
</feature>
<dbReference type="PANTHER" id="PTHR34218:SF4">
    <property type="entry name" value="ACYL-HOMOSERINE LACTONE ACYLASE QUIP"/>
    <property type="match status" value="1"/>
</dbReference>
<dbReference type="PANTHER" id="PTHR34218">
    <property type="entry name" value="PEPTIDASE S45 PENICILLIN AMIDASE"/>
    <property type="match status" value="1"/>
</dbReference>